<evidence type="ECO:0000313" key="4">
    <source>
        <dbReference type="Proteomes" id="UP001141259"/>
    </source>
</evidence>
<dbReference type="RefSeq" id="WP_259623207.1">
    <property type="nucleotide sequence ID" value="NZ_JANYMP010000005.1"/>
</dbReference>
<dbReference type="AlphaFoldDB" id="A0A9X2VJE3"/>
<dbReference type="SUPFAM" id="SSF51905">
    <property type="entry name" value="FAD/NAD(P)-binding domain"/>
    <property type="match status" value="1"/>
</dbReference>
<evidence type="ECO:0000313" key="3">
    <source>
        <dbReference type="EMBL" id="MCS7477693.1"/>
    </source>
</evidence>
<evidence type="ECO:0000259" key="2">
    <source>
        <dbReference type="Pfam" id="PF01266"/>
    </source>
</evidence>
<gene>
    <name evidence="3" type="ORF">NZH93_12585</name>
</gene>
<dbReference type="GO" id="GO:0005737">
    <property type="term" value="C:cytoplasm"/>
    <property type="evidence" value="ECO:0007669"/>
    <property type="project" value="TreeGrafter"/>
</dbReference>
<dbReference type="PANTHER" id="PTHR13847">
    <property type="entry name" value="SARCOSINE DEHYDROGENASE-RELATED"/>
    <property type="match status" value="1"/>
</dbReference>
<dbReference type="InterPro" id="IPR036188">
    <property type="entry name" value="FAD/NAD-bd_sf"/>
</dbReference>
<keyword evidence="4" id="KW-1185">Reference proteome</keyword>
<protein>
    <submittedName>
        <fullName evidence="3">FAD-binding oxidoreductase</fullName>
    </submittedName>
</protein>
<dbReference type="PANTHER" id="PTHR13847:SF287">
    <property type="entry name" value="FAD-DEPENDENT OXIDOREDUCTASE DOMAIN-CONTAINING PROTEIN 1"/>
    <property type="match status" value="1"/>
</dbReference>
<proteinExistence type="predicted"/>
<dbReference type="InterPro" id="IPR006076">
    <property type="entry name" value="FAD-dep_OxRdtase"/>
</dbReference>
<dbReference type="Proteomes" id="UP001141259">
    <property type="component" value="Unassembled WGS sequence"/>
</dbReference>
<evidence type="ECO:0000256" key="1">
    <source>
        <dbReference type="ARBA" id="ARBA00023002"/>
    </source>
</evidence>
<dbReference type="GO" id="GO:0016491">
    <property type="term" value="F:oxidoreductase activity"/>
    <property type="evidence" value="ECO:0007669"/>
    <property type="project" value="UniProtKB-KW"/>
</dbReference>
<dbReference type="Pfam" id="PF01266">
    <property type="entry name" value="DAO"/>
    <property type="match status" value="1"/>
</dbReference>
<dbReference type="Gene3D" id="3.50.50.60">
    <property type="entry name" value="FAD/NAD(P)-binding domain"/>
    <property type="match status" value="1"/>
</dbReference>
<reference evidence="3" key="1">
    <citation type="submission" date="2022-08" db="EMBL/GenBank/DDBJ databases">
        <authorList>
            <person name="Tistechok S."/>
            <person name="Samborskyy M."/>
            <person name="Roman I."/>
        </authorList>
    </citation>
    <scope>NUCLEOTIDE SEQUENCE</scope>
    <source>
        <strain evidence="3">DSM 103496</strain>
    </source>
</reference>
<name>A0A9X2VJE3_9PSEU</name>
<feature type="domain" description="FAD dependent oxidoreductase" evidence="2">
    <location>
        <begin position="2"/>
        <end position="356"/>
    </location>
</feature>
<comment type="caution">
    <text evidence="3">The sequence shown here is derived from an EMBL/GenBank/DDBJ whole genome shotgun (WGS) entry which is preliminary data.</text>
</comment>
<accession>A0A9X2VJE3</accession>
<dbReference type="Gene3D" id="3.30.9.10">
    <property type="entry name" value="D-Amino Acid Oxidase, subunit A, domain 2"/>
    <property type="match status" value="1"/>
</dbReference>
<keyword evidence="1" id="KW-0560">Oxidoreductase</keyword>
<dbReference type="EMBL" id="JANYMP010000005">
    <property type="protein sequence ID" value="MCS7477693.1"/>
    <property type="molecule type" value="Genomic_DNA"/>
</dbReference>
<organism evidence="3 4">
    <name type="scientific">Umezawaea endophytica</name>
    <dbReference type="NCBI Taxonomy" id="1654476"/>
    <lineage>
        <taxon>Bacteria</taxon>
        <taxon>Bacillati</taxon>
        <taxon>Actinomycetota</taxon>
        <taxon>Actinomycetes</taxon>
        <taxon>Pseudonocardiales</taxon>
        <taxon>Pseudonocardiaceae</taxon>
        <taxon>Umezawaea</taxon>
    </lineage>
</organism>
<sequence>MVVVGGGLLGVCCAYWLARRGKSVLLLEREYIAAGATGRNAGFVLPTTARSYPDAVATHGVDVARSLRRLAIDGARLLADIVADEAIAGAHRDRGSVHLALTDDQALKSRQEVALSQADGFDESWLDRRELADLIPTPLGRRIVGGRAVPGALTNSVAVVDGIGTAARRLGVTIRTGVRVGSVRATGSGVVIDTSGGPVHATAAVIATNAWLGELVPRLSGVVRALQGQVIATRPMPEVFRFGMTAPLTATGEYWHQTPDGTIILGGCRAVTTAPSDPAAQVPQPAVHEALQTVLPRLFPEIGPTPAVRGWAGAMAVTSDELPVVDEVDESVWAVGGFNGHGMSYGPIIASLLADWICTATRAPALAPLALDRFPAEERAR</sequence>